<protein>
    <submittedName>
        <fullName evidence="4">NAD(P)-binding protein</fullName>
    </submittedName>
</protein>
<organism evidence="4 5">
    <name type="scientific">Aspergillus pseudoustus</name>
    <dbReference type="NCBI Taxonomy" id="1810923"/>
    <lineage>
        <taxon>Eukaryota</taxon>
        <taxon>Fungi</taxon>
        <taxon>Dikarya</taxon>
        <taxon>Ascomycota</taxon>
        <taxon>Pezizomycotina</taxon>
        <taxon>Eurotiomycetes</taxon>
        <taxon>Eurotiomycetidae</taxon>
        <taxon>Eurotiales</taxon>
        <taxon>Aspergillaceae</taxon>
        <taxon>Aspergillus</taxon>
        <taxon>Aspergillus subgen. Nidulantes</taxon>
    </lineage>
</organism>
<feature type="domain" description="NAD-dependent epimerase/dehydratase" evidence="3">
    <location>
        <begin position="11"/>
        <end position="273"/>
    </location>
</feature>
<dbReference type="InterPro" id="IPR036291">
    <property type="entry name" value="NAD(P)-bd_dom_sf"/>
</dbReference>
<accession>A0ABR4IV22</accession>
<name>A0ABR4IV22_9EURO</name>
<keyword evidence="5" id="KW-1185">Reference proteome</keyword>
<gene>
    <name evidence="4" type="ORF">BJY01DRAFT_254226</name>
</gene>
<dbReference type="EMBL" id="JBFXLU010000281">
    <property type="protein sequence ID" value="KAL2831605.1"/>
    <property type="molecule type" value="Genomic_DNA"/>
</dbReference>
<reference evidence="4 5" key="1">
    <citation type="submission" date="2024-07" db="EMBL/GenBank/DDBJ databases">
        <title>Section-level genome sequencing and comparative genomics of Aspergillus sections Usti and Cavernicolus.</title>
        <authorList>
            <consortium name="Lawrence Berkeley National Laboratory"/>
            <person name="Nybo J.L."/>
            <person name="Vesth T.C."/>
            <person name="Theobald S."/>
            <person name="Frisvad J.C."/>
            <person name="Larsen T.O."/>
            <person name="Kjaerboelling I."/>
            <person name="Rothschild-Mancinelli K."/>
            <person name="Lyhne E.K."/>
            <person name="Kogle M.E."/>
            <person name="Barry K."/>
            <person name="Clum A."/>
            <person name="Na H."/>
            <person name="Ledsgaard L."/>
            <person name="Lin J."/>
            <person name="Lipzen A."/>
            <person name="Kuo A."/>
            <person name="Riley R."/>
            <person name="Mondo S."/>
            <person name="Labutti K."/>
            <person name="Haridas S."/>
            <person name="Pangalinan J."/>
            <person name="Salamov A.A."/>
            <person name="Simmons B.A."/>
            <person name="Magnuson J.K."/>
            <person name="Chen J."/>
            <person name="Drula E."/>
            <person name="Henrissat B."/>
            <person name="Wiebenga A."/>
            <person name="Lubbers R.J."/>
            <person name="Gomes A.C."/>
            <person name="Makela M.R."/>
            <person name="Stajich J."/>
            <person name="Grigoriev I.V."/>
            <person name="Mortensen U.H."/>
            <person name="De Vries R.P."/>
            <person name="Baker S.E."/>
            <person name="Andersen M.R."/>
        </authorList>
    </citation>
    <scope>NUCLEOTIDE SEQUENCE [LARGE SCALE GENOMIC DNA]</scope>
    <source>
        <strain evidence="4 5">CBS 123904</strain>
    </source>
</reference>
<dbReference type="Pfam" id="PF01370">
    <property type="entry name" value="Epimerase"/>
    <property type="match status" value="1"/>
</dbReference>
<evidence type="ECO:0000259" key="3">
    <source>
        <dbReference type="Pfam" id="PF01370"/>
    </source>
</evidence>
<comment type="caution">
    <text evidence="4">The sequence shown here is derived from an EMBL/GenBank/DDBJ whole genome shotgun (WGS) entry which is preliminary data.</text>
</comment>
<evidence type="ECO:0000313" key="4">
    <source>
        <dbReference type="EMBL" id="KAL2831605.1"/>
    </source>
</evidence>
<dbReference type="Proteomes" id="UP001610446">
    <property type="component" value="Unassembled WGS sequence"/>
</dbReference>
<comment type="similarity">
    <text evidence="2">Belongs to the NAD(P)-dependent epimerase/dehydratase family. Dihydroflavonol-4-reductase subfamily.</text>
</comment>
<dbReference type="Gene3D" id="3.40.50.720">
    <property type="entry name" value="NAD(P)-binding Rossmann-like Domain"/>
    <property type="match status" value="1"/>
</dbReference>
<dbReference type="CDD" id="cd05227">
    <property type="entry name" value="AR_SDR_e"/>
    <property type="match status" value="1"/>
</dbReference>
<sequence>MPAITNPTALILVTGANGFLGTWIVRQLLEKGHRVRAAVRSMDKGLYLRELFESHSGNLELVIIGDMTEAGAFANAVRNVDGIIHTASPVTTFADDPNEVIQPAMKGVIGILESARDHGARVSRIVVTSSSAAIMDTEDEEITVSELDWNDRRVQECEALGRQASGLSKYSASKTLAERAAWEYVQRNRGEIAWDLTAINPPYIFGPTIHNVETPASLNSSSKRFYNALVNNDFDGVQPMERPGHGWVDERDVAAAHIKALETPDAGGERIIVSAGEWVWQDIINTALSLPNSIYRPHREVTGPEEVKRRFITFSPDKRERILGLKLRSMEECVGDILVDFAGRGVVSLSGLAGTADVKLRSFRDQG</sequence>
<keyword evidence="1" id="KW-0560">Oxidoreductase</keyword>
<dbReference type="InterPro" id="IPR001509">
    <property type="entry name" value="Epimerase_deHydtase"/>
</dbReference>
<evidence type="ECO:0000256" key="2">
    <source>
        <dbReference type="ARBA" id="ARBA00023445"/>
    </source>
</evidence>
<dbReference type="InterPro" id="IPR050425">
    <property type="entry name" value="NAD(P)_dehydrat-like"/>
</dbReference>
<evidence type="ECO:0000313" key="5">
    <source>
        <dbReference type="Proteomes" id="UP001610446"/>
    </source>
</evidence>
<dbReference type="PANTHER" id="PTHR10366:SF564">
    <property type="entry name" value="STEROL-4-ALPHA-CARBOXYLATE 3-DEHYDROGENASE, DECARBOXYLATING"/>
    <property type="match status" value="1"/>
</dbReference>
<evidence type="ECO:0000256" key="1">
    <source>
        <dbReference type="ARBA" id="ARBA00023002"/>
    </source>
</evidence>
<dbReference type="SUPFAM" id="SSF51735">
    <property type="entry name" value="NAD(P)-binding Rossmann-fold domains"/>
    <property type="match status" value="1"/>
</dbReference>
<dbReference type="PANTHER" id="PTHR10366">
    <property type="entry name" value="NAD DEPENDENT EPIMERASE/DEHYDRATASE"/>
    <property type="match status" value="1"/>
</dbReference>
<proteinExistence type="inferred from homology"/>